<feature type="compositionally biased region" description="Low complexity" evidence="1">
    <location>
        <begin position="140"/>
        <end position="165"/>
    </location>
</feature>
<evidence type="ECO:0000256" key="1">
    <source>
        <dbReference type="SAM" id="MobiDB-lite"/>
    </source>
</evidence>
<reference evidence="3" key="2">
    <citation type="submission" date="2020-10" db="EMBL/GenBank/DDBJ databases">
        <authorList>
            <person name="Cooper E.A."/>
            <person name="Brenton Z.W."/>
            <person name="Flinn B.S."/>
            <person name="Jenkins J."/>
            <person name="Shu S."/>
            <person name="Flowers D."/>
            <person name="Luo F."/>
            <person name="Wang Y."/>
            <person name="Xia P."/>
            <person name="Barry K."/>
            <person name="Daum C."/>
            <person name="Lipzen A."/>
            <person name="Yoshinaga Y."/>
            <person name="Schmutz J."/>
            <person name="Saski C."/>
            <person name="Vermerris W."/>
            <person name="Kresovich S."/>
        </authorList>
    </citation>
    <scope>NUCLEOTIDE SEQUENCE</scope>
</reference>
<dbReference type="PANTHER" id="PTHR46996:SF6">
    <property type="entry name" value="OS05G0488500 PROTEIN"/>
    <property type="match status" value="1"/>
</dbReference>
<feature type="region of interest" description="Disordered" evidence="1">
    <location>
        <begin position="22"/>
        <end position="111"/>
    </location>
</feature>
<accession>A0A921U5E5</accession>
<dbReference type="Proteomes" id="UP000807115">
    <property type="component" value="Chromosome 9"/>
</dbReference>
<protein>
    <recommendedName>
        <fullName evidence="5">Ribosomal protein L34e superfamily protein</fullName>
    </recommendedName>
</protein>
<evidence type="ECO:0000256" key="2">
    <source>
        <dbReference type="SAM" id="Phobius"/>
    </source>
</evidence>
<comment type="caution">
    <text evidence="3">The sequence shown here is derived from an EMBL/GenBank/DDBJ whole genome shotgun (WGS) entry which is preliminary data.</text>
</comment>
<keyword evidence="2" id="KW-0472">Membrane</keyword>
<proteinExistence type="predicted"/>
<dbReference type="PANTHER" id="PTHR46996">
    <property type="entry name" value="OS05G0488500 PROTEIN"/>
    <property type="match status" value="1"/>
</dbReference>
<reference evidence="3" key="1">
    <citation type="journal article" date="2019" name="BMC Genomics">
        <title>A new reference genome for Sorghum bicolor reveals high levels of sequence similarity between sweet and grain genotypes: implications for the genetics of sugar metabolism.</title>
        <authorList>
            <person name="Cooper E.A."/>
            <person name="Brenton Z.W."/>
            <person name="Flinn B.S."/>
            <person name="Jenkins J."/>
            <person name="Shu S."/>
            <person name="Flowers D."/>
            <person name="Luo F."/>
            <person name="Wang Y."/>
            <person name="Xia P."/>
            <person name="Barry K."/>
            <person name="Daum C."/>
            <person name="Lipzen A."/>
            <person name="Yoshinaga Y."/>
            <person name="Schmutz J."/>
            <person name="Saski C."/>
            <person name="Vermerris W."/>
            <person name="Kresovich S."/>
        </authorList>
    </citation>
    <scope>NUCLEOTIDE SEQUENCE</scope>
</reference>
<keyword evidence="2" id="KW-0812">Transmembrane</keyword>
<dbReference type="EMBL" id="CM027688">
    <property type="protein sequence ID" value="KAG0518576.1"/>
    <property type="molecule type" value="Genomic_DNA"/>
</dbReference>
<name>A0A921U5E5_SORBI</name>
<evidence type="ECO:0008006" key="5">
    <source>
        <dbReference type="Google" id="ProtNLM"/>
    </source>
</evidence>
<evidence type="ECO:0000313" key="4">
    <source>
        <dbReference type="Proteomes" id="UP000807115"/>
    </source>
</evidence>
<organism evidence="3 4">
    <name type="scientific">Sorghum bicolor</name>
    <name type="common">Sorghum</name>
    <name type="synonym">Sorghum vulgare</name>
    <dbReference type="NCBI Taxonomy" id="4558"/>
    <lineage>
        <taxon>Eukaryota</taxon>
        <taxon>Viridiplantae</taxon>
        <taxon>Streptophyta</taxon>
        <taxon>Embryophyta</taxon>
        <taxon>Tracheophyta</taxon>
        <taxon>Spermatophyta</taxon>
        <taxon>Magnoliopsida</taxon>
        <taxon>Liliopsida</taxon>
        <taxon>Poales</taxon>
        <taxon>Poaceae</taxon>
        <taxon>PACMAD clade</taxon>
        <taxon>Panicoideae</taxon>
        <taxon>Andropogonodae</taxon>
        <taxon>Andropogoneae</taxon>
        <taxon>Sorghinae</taxon>
        <taxon>Sorghum</taxon>
    </lineage>
</organism>
<feature type="region of interest" description="Disordered" evidence="1">
    <location>
        <begin position="136"/>
        <end position="166"/>
    </location>
</feature>
<sequence length="350" mass="38207">MRLKIRCDGECEKFCKISCKQGHSHRGHFHSTPAERTPRGRRPRRDKTDRPTAAPNRKTTAPRKRCRRRRAAPPHGRDHRSDPNQLVSAPAPPHSQIRGSQIPSPFRHPPCRATRLAMADCRSLIEFLRAFEQHRRRASSSDASSPRPRRASLSSSSSSTTTASRSRSRGRLFPALCDHSALAAVDALALLASLAALAFLAAPYARLLAVEARDAVATVATRHPAAPCVPLAAGVAAGAAVLAWDAASHRARRCGRPRCRGLRKAVEYDIQLETEECVRGLLPLSHGVGGGAAATWPVAGLGDEHRELEAVLRKMAPPNGRTVLIFRAPCGCPKERVEVWGAKKVRRMKK</sequence>
<keyword evidence="2" id="KW-1133">Transmembrane helix</keyword>
<feature type="compositionally biased region" description="Basic residues" evidence="1">
    <location>
        <begin position="60"/>
        <end position="72"/>
    </location>
</feature>
<gene>
    <name evidence="3" type="ORF">BDA96_09G187600</name>
</gene>
<dbReference type="AlphaFoldDB" id="A0A921U5E5"/>
<feature type="transmembrane region" description="Helical" evidence="2">
    <location>
        <begin position="181"/>
        <end position="204"/>
    </location>
</feature>
<feature type="transmembrane region" description="Helical" evidence="2">
    <location>
        <begin position="224"/>
        <end position="244"/>
    </location>
</feature>
<evidence type="ECO:0000313" key="3">
    <source>
        <dbReference type="EMBL" id="KAG0518576.1"/>
    </source>
</evidence>